<dbReference type="PANTHER" id="PTHR30529:SF1">
    <property type="entry name" value="CYTOCHROME B561 HOMOLOG 2"/>
    <property type="match status" value="1"/>
</dbReference>
<dbReference type="InterPro" id="IPR011577">
    <property type="entry name" value="Cyt_b561_bac/Ni-Hgenase"/>
</dbReference>
<dbReference type="Pfam" id="PF01292">
    <property type="entry name" value="Ni_hydr_CYTB"/>
    <property type="match status" value="1"/>
</dbReference>
<keyword evidence="9 13" id="KW-1133">Transmembrane helix</keyword>
<comment type="cofactor">
    <cofactor evidence="1">
        <name>heme b</name>
        <dbReference type="ChEBI" id="CHEBI:60344"/>
    </cofactor>
</comment>
<evidence type="ECO:0000313" key="15">
    <source>
        <dbReference type="EMBL" id="NOH32828.1"/>
    </source>
</evidence>
<feature type="transmembrane region" description="Helical" evidence="13">
    <location>
        <begin position="92"/>
        <end position="112"/>
    </location>
</feature>
<dbReference type="GO" id="GO:0005886">
    <property type="term" value="C:plasma membrane"/>
    <property type="evidence" value="ECO:0007669"/>
    <property type="project" value="UniProtKB-SubCell"/>
</dbReference>
<comment type="subcellular location">
    <subcellularLocation>
        <location evidence="2">Cell membrane</location>
        <topology evidence="2">Multi-pass membrane protein</topology>
    </subcellularLocation>
</comment>
<dbReference type="InterPro" id="IPR052168">
    <property type="entry name" value="Cytochrome_b561_oxidase"/>
</dbReference>
<evidence type="ECO:0000256" key="3">
    <source>
        <dbReference type="ARBA" id="ARBA00022448"/>
    </source>
</evidence>
<evidence type="ECO:0000256" key="11">
    <source>
        <dbReference type="ARBA" id="ARBA00023136"/>
    </source>
</evidence>
<comment type="caution">
    <text evidence="15">The sequence shown here is derived from an EMBL/GenBank/DDBJ whole genome shotgun (WGS) entry which is preliminary data.</text>
</comment>
<feature type="domain" description="Cytochrome b561 bacterial/Ni-hydrogenase" evidence="14">
    <location>
        <begin position="18"/>
        <end position="175"/>
    </location>
</feature>
<evidence type="ECO:0000256" key="13">
    <source>
        <dbReference type="SAM" id="Phobius"/>
    </source>
</evidence>
<feature type="transmembrane region" description="Helical" evidence="13">
    <location>
        <begin position="52"/>
        <end position="71"/>
    </location>
</feature>
<accession>A0A7Y4DQV2</accession>
<feature type="transmembrane region" description="Helical" evidence="13">
    <location>
        <begin position="132"/>
        <end position="159"/>
    </location>
</feature>
<dbReference type="AlphaFoldDB" id="A0A7Y4DQV2"/>
<keyword evidence="11 13" id="KW-0472">Membrane</keyword>
<dbReference type="GO" id="GO:0046872">
    <property type="term" value="F:metal ion binding"/>
    <property type="evidence" value="ECO:0007669"/>
    <property type="project" value="UniProtKB-KW"/>
</dbReference>
<keyword evidence="4" id="KW-1003">Cell membrane</keyword>
<sequence length="176" mass="19939">MFKKISNNRVKNNLTNKVDFLHWGMFGGVMLTLTLGFISSRLLPFSDKYPTILIHQILGSIVFILINILIARMLVKPEPEKRKFTFPKLVQLVQAITLTFIAISGLSMALIDTPVFSVYSWAFSDSATSREVFSLLFLIHATAIKVFMLLVTLHILGALKHHFFDKGDKLKVMLGR</sequence>
<keyword evidence="6 13" id="KW-0812">Transmembrane</keyword>
<evidence type="ECO:0000259" key="14">
    <source>
        <dbReference type="Pfam" id="PF01292"/>
    </source>
</evidence>
<evidence type="ECO:0000256" key="10">
    <source>
        <dbReference type="ARBA" id="ARBA00023004"/>
    </source>
</evidence>
<proteinExistence type="inferred from homology"/>
<protein>
    <submittedName>
        <fullName evidence="15">Cytochrome b/b6 domain-containing protein</fullName>
    </submittedName>
</protein>
<evidence type="ECO:0000256" key="8">
    <source>
        <dbReference type="ARBA" id="ARBA00022982"/>
    </source>
</evidence>
<keyword evidence="3" id="KW-0813">Transport</keyword>
<evidence type="ECO:0000313" key="16">
    <source>
        <dbReference type="Proteomes" id="UP000525336"/>
    </source>
</evidence>
<feature type="transmembrane region" description="Helical" evidence="13">
    <location>
        <begin position="20"/>
        <end position="40"/>
    </location>
</feature>
<evidence type="ECO:0000256" key="7">
    <source>
        <dbReference type="ARBA" id="ARBA00022723"/>
    </source>
</evidence>
<dbReference type="EMBL" id="VTXW01000004">
    <property type="protein sequence ID" value="NOH32828.1"/>
    <property type="molecule type" value="Genomic_DNA"/>
</dbReference>
<gene>
    <name evidence="15" type="ORF">F0245_05450</name>
</gene>
<dbReference type="SUPFAM" id="SSF81342">
    <property type="entry name" value="Transmembrane di-heme cytochromes"/>
    <property type="match status" value="1"/>
</dbReference>
<organism evidence="15 16">
    <name type="scientific">Vibrio chagasii</name>
    <dbReference type="NCBI Taxonomy" id="170679"/>
    <lineage>
        <taxon>Bacteria</taxon>
        <taxon>Pseudomonadati</taxon>
        <taxon>Pseudomonadota</taxon>
        <taxon>Gammaproteobacteria</taxon>
        <taxon>Vibrionales</taxon>
        <taxon>Vibrionaceae</taxon>
        <taxon>Vibrio</taxon>
    </lineage>
</organism>
<keyword evidence="8" id="KW-0249">Electron transport</keyword>
<dbReference type="GO" id="GO:0009055">
    <property type="term" value="F:electron transfer activity"/>
    <property type="evidence" value="ECO:0007669"/>
    <property type="project" value="InterPro"/>
</dbReference>
<dbReference type="PANTHER" id="PTHR30529">
    <property type="entry name" value="CYTOCHROME B561"/>
    <property type="match status" value="1"/>
</dbReference>
<evidence type="ECO:0000256" key="6">
    <source>
        <dbReference type="ARBA" id="ARBA00022692"/>
    </source>
</evidence>
<dbReference type="GO" id="GO:0022904">
    <property type="term" value="P:respiratory electron transport chain"/>
    <property type="evidence" value="ECO:0007669"/>
    <property type="project" value="InterPro"/>
</dbReference>
<evidence type="ECO:0000256" key="4">
    <source>
        <dbReference type="ARBA" id="ARBA00022475"/>
    </source>
</evidence>
<keyword evidence="7" id="KW-0479">Metal-binding</keyword>
<evidence type="ECO:0000256" key="9">
    <source>
        <dbReference type="ARBA" id="ARBA00022989"/>
    </source>
</evidence>
<dbReference type="InterPro" id="IPR016174">
    <property type="entry name" value="Di-haem_cyt_TM"/>
</dbReference>
<dbReference type="RefSeq" id="WP_171367003.1">
    <property type="nucleotide sequence ID" value="NZ_VTXW01000004.1"/>
</dbReference>
<keyword evidence="10" id="KW-0408">Iron</keyword>
<reference evidence="15 16" key="1">
    <citation type="submission" date="2019-09" db="EMBL/GenBank/DDBJ databases">
        <title>Draft genome sequencing and comparative genomics of hatchery-associated Vibrios.</title>
        <authorList>
            <person name="Kehlet-Delgado H."/>
            <person name="Mueller R.S."/>
        </authorList>
    </citation>
    <scope>NUCLEOTIDE SEQUENCE [LARGE SCALE GENOMIC DNA]</scope>
    <source>
        <strain evidence="15 16">00-90-10</strain>
    </source>
</reference>
<dbReference type="GO" id="GO:0020037">
    <property type="term" value="F:heme binding"/>
    <property type="evidence" value="ECO:0007669"/>
    <property type="project" value="TreeGrafter"/>
</dbReference>
<name>A0A7Y4DQV2_9VIBR</name>
<keyword evidence="5" id="KW-0349">Heme</keyword>
<evidence type="ECO:0000256" key="12">
    <source>
        <dbReference type="ARBA" id="ARBA00037975"/>
    </source>
</evidence>
<dbReference type="Proteomes" id="UP000525336">
    <property type="component" value="Unassembled WGS sequence"/>
</dbReference>
<evidence type="ECO:0000256" key="1">
    <source>
        <dbReference type="ARBA" id="ARBA00001970"/>
    </source>
</evidence>
<comment type="similarity">
    <text evidence="12">Belongs to the cytochrome b561 family.</text>
</comment>
<evidence type="ECO:0000256" key="5">
    <source>
        <dbReference type="ARBA" id="ARBA00022617"/>
    </source>
</evidence>
<evidence type="ECO:0000256" key="2">
    <source>
        <dbReference type="ARBA" id="ARBA00004651"/>
    </source>
</evidence>